<gene>
    <name evidence="1" type="ORF">GQF02_02495</name>
</gene>
<keyword evidence="2" id="KW-1185">Reference proteome</keyword>
<comment type="caution">
    <text evidence="1">The sequence shown here is derived from an EMBL/GenBank/DDBJ whole genome shotgun (WGS) entry which is preliminary data.</text>
</comment>
<protein>
    <submittedName>
        <fullName evidence="1">Uncharacterized protein</fullName>
    </submittedName>
</protein>
<evidence type="ECO:0000313" key="1">
    <source>
        <dbReference type="EMBL" id="MXR35843.1"/>
    </source>
</evidence>
<accession>A0A845BTG7</accession>
<reference evidence="1 2" key="1">
    <citation type="submission" date="2019-12" db="EMBL/GenBank/DDBJ databases">
        <title>Neisseriaceae gen. nov. sp. Genome sequencing and assembly.</title>
        <authorList>
            <person name="Liu Z."/>
            <person name="Li A."/>
        </authorList>
    </citation>
    <scope>NUCLEOTIDE SEQUENCE [LARGE SCALE GENOMIC DNA]</scope>
    <source>
        <strain evidence="1 2">B2N2-7</strain>
    </source>
</reference>
<dbReference type="EMBL" id="WSSB01000001">
    <property type="protein sequence ID" value="MXR35843.1"/>
    <property type="molecule type" value="Genomic_DNA"/>
</dbReference>
<proteinExistence type="predicted"/>
<organism evidence="1 2">
    <name type="scientific">Craterilacuibacter sinensis</name>
    <dbReference type="NCBI Taxonomy" id="2686017"/>
    <lineage>
        <taxon>Bacteria</taxon>
        <taxon>Pseudomonadati</taxon>
        <taxon>Pseudomonadota</taxon>
        <taxon>Betaproteobacteria</taxon>
        <taxon>Neisseriales</taxon>
        <taxon>Neisseriaceae</taxon>
        <taxon>Craterilacuibacter</taxon>
    </lineage>
</organism>
<dbReference type="RefSeq" id="WP_160794565.1">
    <property type="nucleotide sequence ID" value="NZ_WSSB01000001.1"/>
</dbReference>
<evidence type="ECO:0000313" key="2">
    <source>
        <dbReference type="Proteomes" id="UP000467214"/>
    </source>
</evidence>
<dbReference type="AlphaFoldDB" id="A0A845BTG7"/>
<sequence length="102" mass="11829">MARKLDHIFLNNNTSAVSSDPVGERWTLNLHYHNAHHRIPLPRDARLWYLRAEGKMVLKGMLNGESTWFEIQTSMRRALQLAAVCMLNLHVVPSARDRYVYG</sequence>
<dbReference type="Proteomes" id="UP000467214">
    <property type="component" value="Unassembled WGS sequence"/>
</dbReference>
<name>A0A845BTG7_9NEIS</name>